<evidence type="ECO:0000313" key="7">
    <source>
        <dbReference type="Proteomes" id="UP000240042"/>
    </source>
</evidence>
<organism evidence="6 7">
    <name type="scientific">Brevinema andersonii</name>
    <dbReference type="NCBI Taxonomy" id="34097"/>
    <lineage>
        <taxon>Bacteria</taxon>
        <taxon>Pseudomonadati</taxon>
        <taxon>Spirochaetota</taxon>
        <taxon>Spirochaetia</taxon>
        <taxon>Brevinematales</taxon>
        <taxon>Brevinemataceae</taxon>
        <taxon>Brevinema</taxon>
    </lineage>
</organism>
<gene>
    <name evidence="6" type="ORF">SAMN02745150_01142</name>
</gene>
<dbReference type="InterPro" id="IPR004374">
    <property type="entry name" value="PrfB"/>
</dbReference>
<accession>A0A1I1ERB4</accession>
<dbReference type="NCBIfam" id="TIGR00020">
    <property type="entry name" value="prfB"/>
    <property type="match status" value="1"/>
</dbReference>
<dbReference type="GO" id="GO:0016149">
    <property type="term" value="F:translation release factor activity, codon specific"/>
    <property type="evidence" value="ECO:0007669"/>
    <property type="project" value="InterPro"/>
</dbReference>
<evidence type="ECO:0000313" key="6">
    <source>
        <dbReference type="EMBL" id="SFB87460.1"/>
    </source>
</evidence>
<dbReference type="SUPFAM" id="SSF75620">
    <property type="entry name" value="Release factor"/>
    <property type="match status" value="1"/>
</dbReference>
<dbReference type="AlphaFoldDB" id="A0A1I1ERB4"/>
<evidence type="ECO:0000256" key="3">
    <source>
        <dbReference type="ARBA" id="ARBA00022917"/>
    </source>
</evidence>
<dbReference type="Pfam" id="PF00472">
    <property type="entry name" value="RF-1"/>
    <property type="match status" value="1"/>
</dbReference>
<reference evidence="7" key="1">
    <citation type="submission" date="2016-10" db="EMBL/GenBank/DDBJ databases">
        <authorList>
            <person name="Varghese N."/>
            <person name="Submissions S."/>
        </authorList>
    </citation>
    <scope>NUCLEOTIDE SEQUENCE [LARGE SCALE GENOMIC DNA]</scope>
    <source>
        <strain evidence="7">ATCC 43811</strain>
    </source>
</reference>
<dbReference type="Gene3D" id="3.30.160.20">
    <property type="match status" value="1"/>
</dbReference>
<evidence type="ECO:0000259" key="5">
    <source>
        <dbReference type="PROSITE" id="PS00745"/>
    </source>
</evidence>
<evidence type="ECO:0000256" key="2">
    <source>
        <dbReference type="ARBA" id="ARBA00022481"/>
    </source>
</evidence>
<sequence>MEQETNTLQKHLNHLEVEILLRGEMDISNAFLNIHPGAGGTESQDWGEMLLRMYQRWASKKGFEVEIISLEMGDDAGIKDATLLIKGRFAFGYLTAENGIHRLVRLSPFNAQNKRQTSFCAVSISPEVDDKIEIAIDEKDLRIDTFRASGAGGQHVNKVSSAVRITHIPTNTVVSCQAERSQFQNKDNAMRMLRSKLYALERKKRAQESAEKSLDRKSVEWGNQIRSYVFQPYTMVKDHRTQIEKTNIQAVMDGDLDDFIIVWLKQHKIKNI</sequence>
<comment type="similarity">
    <text evidence="1">Belongs to the prokaryotic/mitochondrial release factor family.</text>
</comment>
<name>A0A1I1ERB4_BREAD</name>
<dbReference type="EMBL" id="FOKY01000014">
    <property type="protein sequence ID" value="SFB87460.1"/>
    <property type="molecule type" value="Genomic_DNA"/>
</dbReference>
<dbReference type="Proteomes" id="UP000240042">
    <property type="component" value="Unassembled WGS sequence"/>
</dbReference>
<dbReference type="InterPro" id="IPR005139">
    <property type="entry name" value="PCRF"/>
</dbReference>
<dbReference type="Gene3D" id="3.30.70.1660">
    <property type="match status" value="1"/>
</dbReference>
<evidence type="ECO:0000256" key="1">
    <source>
        <dbReference type="ARBA" id="ARBA00010835"/>
    </source>
</evidence>
<dbReference type="PANTHER" id="PTHR43116">
    <property type="entry name" value="PEPTIDE CHAIN RELEASE FACTOR 2"/>
    <property type="match status" value="1"/>
</dbReference>
<dbReference type="SMART" id="SM00937">
    <property type="entry name" value="PCRF"/>
    <property type="match status" value="1"/>
</dbReference>
<keyword evidence="2" id="KW-0488">Methylation</keyword>
<keyword evidence="3" id="KW-0648">Protein biosynthesis</keyword>
<keyword evidence="7" id="KW-1185">Reference proteome</keyword>
<dbReference type="InterPro" id="IPR000352">
    <property type="entry name" value="Pep_chain_release_fac_I"/>
</dbReference>
<dbReference type="Pfam" id="PF03462">
    <property type="entry name" value="PCRF"/>
    <property type="match status" value="1"/>
</dbReference>
<dbReference type="InterPro" id="IPR045853">
    <property type="entry name" value="Pep_chain_release_fac_I_sf"/>
</dbReference>
<evidence type="ECO:0000256" key="4">
    <source>
        <dbReference type="NCBIfam" id="TIGR00020"/>
    </source>
</evidence>
<dbReference type="FunFam" id="3.30.160.20:FF:000010">
    <property type="entry name" value="Peptide chain release factor 2"/>
    <property type="match status" value="1"/>
</dbReference>
<dbReference type="PROSITE" id="PS00745">
    <property type="entry name" value="RF_PROK_I"/>
    <property type="match status" value="1"/>
</dbReference>
<dbReference type="PANTHER" id="PTHR43116:SF3">
    <property type="entry name" value="CLASS I PEPTIDE CHAIN RELEASE FACTOR"/>
    <property type="match status" value="1"/>
</dbReference>
<proteinExistence type="inferred from homology"/>
<protein>
    <recommendedName>
        <fullName evidence="4">Peptide chain release factor 2</fullName>
    </recommendedName>
</protein>
<dbReference type="GO" id="GO:0005737">
    <property type="term" value="C:cytoplasm"/>
    <property type="evidence" value="ECO:0007669"/>
    <property type="project" value="InterPro"/>
</dbReference>
<feature type="domain" description="Prokaryotic-type class I peptide chain release factors" evidence="5">
    <location>
        <begin position="147"/>
        <end position="163"/>
    </location>
</feature>
<dbReference type="STRING" id="34097.SAMN02745150_01142"/>